<dbReference type="Pfam" id="PF22564">
    <property type="entry name" value="HAAS"/>
    <property type="match status" value="1"/>
</dbReference>
<keyword evidence="1" id="KW-0472">Membrane</keyword>
<evidence type="ECO:0000313" key="3">
    <source>
        <dbReference type="Proteomes" id="UP000490800"/>
    </source>
</evidence>
<keyword evidence="3" id="KW-1185">Reference proteome</keyword>
<evidence type="ECO:0000256" key="1">
    <source>
        <dbReference type="SAM" id="Phobius"/>
    </source>
</evidence>
<feature type="transmembrane region" description="Helical" evidence="1">
    <location>
        <begin position="110"/>
        <end position="132"/>
    </location>
</feature>
<evidence type="ECO:0000313" key="2">
    <source>
        <dbReference type="EMBL" id="MVO98784.1"/>
    </source>
</evidence>
<dbReference type="EMBL" id="RHLK01000002">
    <property type="protein sequence ID" value="MVO98784.1"/>
    <property type="molecule type" value="Genomic_DNA"/>
</dbReference>
<keyword evidence="1" id="KW-1133">Transmembrane helix</keyword>
<protein>
    <submittedName>
        <fullName evidence="2">DUF1700 domain-containing protein</fullName>
    </submittedName>
</protein>
<comment type="caution">
    <text evidence="2">The sequence shown here is derived from an EMBL/GenBank/DDBJ whole genome shotgun (WGS) entry which is preliminary data.</text>
</comment>
<proteinExistence type="predicted"/>
<dbReference type="Proteomes" id="UP000490800">
    <property type="component" value="Unassembled WGS sequence"/>
</dbReference>
<name>A0A7X3FFN6_9BACL</name>
<sequence length="191" mass="21457">MRRDNPVNKETYLRELARYLKSLPQLEQDEILGDYEAHFEHAAYRGRSEEETAHGLGQPKLIAREVLAQLQVRKAGLSPTLATVTKAALATAALGTFNLVLVLVPFLGSLFLLGCCYLLALALLGSPVIMLIQHGFAVSLLSDLFLMLGYIGLGIILILGLFQLTKWYFRQTVRYLNYNLQMVERRYKNVG</sequence>
<gene>
    <name evidence="2" type="ORF">EDM21_04490</name>
</gene>
<feature type="transmembrane region" description="Helical" evidence="1">
    <location>
        <begin position="144"/>
        <end position="164"/>
    </location>
</feature>
<keyword evidence="1" id="KW-0812">Transmembrane</keyword>
<reference evidence="2 3" key="1">
    <citation type="journal article" date="2019" name="Microorganisms">
        <title>Paenibacillus lutrae sp. nov., A Chitinolytic Species Isolated from A River Otter in Castril Natural Park, Granada, Spain.</title>
        <authorList>
            <person name="Rodriguez M."/>
            <person name="Reina J.C."/>
            <person name="Bejar V."/>
            <person name="Llamas I."/>
        </authorList>
    </citation>
    <scope>NUCLEOTIDE SEQUENCE [LARGE SCALE GENOMIC DNA]</scope>
    <source>
        <strain evidence="2 3">N10</strain>
    </source>
</reference>
<organism evidence="2 3">
    <name type="scientific">Paenibacillus lutrae</name>
    <dbReference type="NCBI Taxonomy" id="2078573"/>
    <lineage>
        <taxon>Bacteria</taxon>
        <taxon>Bacillati</taxon>
        <taxon>Bacillota</taxon>
        <taxon>Bacilli</taxon>
        <taxon>Bacillales</taxon>
        <taxon>Paenibacillaceae</taxon>
        <taxon>Paenibacillus</taxon>
    </lineage>
</organism>
<feature type="transmembrane region" description="Helical" evidence="1">
    <location>
        <begin position="83"/>
        <end position="104"/>
    </location>
</feature>
<accession>A0A7X3FFN6</accession>
<dbReference type="AlphaFoldDB" id="A0A7X3FFN6"/>